<dbReference type="GO" id="GO:0005886">
    <property type="term" value="C:plasma membrane"/>
    <property type="evidence" value="ECO:0007669"/>
    <property type="project" value="UniProtKB-SubCell"/>
</dbReference>
<dbReference type="EMBL" id="JAPDOD010000049">
    <property type="protein sequence ID" value="MDA0165562.1"/>
    <property type="molecule type" value="Genomic_DNA"/>
</dbReference>
<feature type="transmembrane region" description="Helical" evidence="9">
    <location>
        <begin position="143"/>
        <end position="161"/>
    </location>
</feature>
<proteinExistence type="inferred from homology"/>
<comment type="similarity">
    <text evidence="2">Belongs to the AzlC family.</text>
</comment>
<evidence type="ECO:0000256" key="6">
    <source>
        <dbReference type="ARBA" id="ARBA00022989"/>
    </source>
</evidence>
<accession>A0A9X3N2M9</accession>
<feature type="non-terminal residue" evidence="10">
    <location>
        <position position="237"/>
    </location>
</feature>
<evidence type="ECO:0000313" key="10">
    <source>
        <dbReference type="EMBL" id="MDA0165562.1"/>
    </source>
</evidence>
<organism evidence="10 11">
    <name type="scientific">Solirubrobacter ginsenosidimutans</name>
    <dbReference type="NCBI Taxonomy" id="490573"/>
    <lineage>
        <taxon>Bacteria</taxon>
        <taxon>Bacillati</taxon>
        <taxon>Actinomycetota</taxon>
        <taxon>Thermoleophilia</taxon>
        <taxon>Solirubrobacterales</taxon>
        <taxon>Solirubrobacteraceae</taxon>
        <taxon>Solirubrobacter</taxon>
    </lineage>
</organism>
<keyword evidence="5 9" id="KW-0812">Transmembrane</keyword>
<evidence type="ECO:0000256" key="9">
    <source>
        <dbReference type="SAM" id="Phobius"/>
    </source>
</evidence>
<feature type="transmembrane region" description="Helical" evidence="9">
    <location>
        <begin position="113"/>
        <end position="137"/>
    </location>
</feature>
<evidence type="ECO:0000256" key="1">
    <source>
        <dbReference type="ARBA" id="ARBA00004651"/>
    </source>
</evidence>
<evidence type="ECO:0000256" key="7">
    <source>
        <dbReference type="ARBA" id="ARBA00023136"/>
    </source>
</evidence>
<feature type="transmembrane region" description="Helical" evidence="9">
    <location>
        <begin position="173"/>
        <end position="206"/>
    </location>
</feature>
<keyword evidence="4" id="KW-1003">Cell membrane</keyword>
<dbReference type="GO" id="GO:1903785">
    <property type="term" value="P:L-valine transmembrane transport"/>
    <property type="evidence" value="ECO:0007669"/>
    <property type="project" value="TreeGrafter"/>
</dbReference>
<evidence type="ECO:0000256" key="8">
    <source>
        <dbReference type="SAM" id="MobiDB-lite"/>
    </source>
</evidence>
<keyword evidence="3" id="KW-0813">Transport</keyword>
<dbReference type="RefSeq" id="WP_270044822.1">
    <property type="nucleotide sequence ID" value="NZ_JAPDOD010000049.1"/>
</dbReference>
<comment type="caution">
    <text evidence="10">The sequence shown here is derived from an EMBL/GenBank/DDBJ whole genome shotgun (WGS) entry which is preliminary data.</text>
</comment>
<feature type="compositionally biased region" description="Low complexity" evidence="8">
    <location>
        <begin position="218"/>
        <end position="237"/>
    </location>
</feature>
<evidence type="ECO:0000256" key="5">
    <source>
        <dbReference type="ARBA" id="ARBA00022692"/>
    </source>
</evidence>
<feature type="region of interest" description="Disordered" evidence="8">
    <location>
        <begin position="210"/>
        <end position="237"/>
    </location>
</feature>
<evidence type="ECO:0000256" key="4">
    <source>
        <dbReference type="ARBA" id="ARBA00022475"/>
    </source>
</evidence>
<gene>
    <name evidence="10" type="ORF">OM076_35160</name>
</gene>
<comment type="subcellular location">
    <subcellularLocation>
        <location evidence="1">Cell membrane</location>
        <topology evidence="1">Multi-pass membrane protein</topology>
    </subcellularLocation>
</comment>
<dbReference type="InterPro" id="IPR011606">
    <property type="entry name" value="Brnchd-chn_aa_trnsp_permease"/>
</dbReference>
<sequence>MRPIIRDALGIGVAVGALGLSFGALATASGLSVPQACAMSLLMFTGASQFAFVGLIGGGAAAAVATALLLGARNALYGLRLAPYLRPRPLAAHLVIDESAAMAVRDTPDDIRLGFWSAGVAVFAFWNLTTLIGALAGNAISDPNAFGLDAAAPAAFLALLAPRLKTREPQAIAALAAVTALVAVPLVPAGTPVLVAAIVAAAAALAPRKGRGERGGESRVVGGARPVAGGEARAAGG</sequence>
<dbReference type="PANTHER" id="PTHR34979:SF1">
    <property type="entry name" value="INNER MEMBRANE PROTEIN YGAZ"/>
    <property type="match status" value="1"/>
</dbReference>
<dbReference type="PANTHER" id="PTHR34979">
    <property type="entry name" value="INNER MEMBRANE PROTEIN YGAZ"/>
    <property type="match status" value="1"/>
</dbReference>
<feature type="transmembrane region" description="Helical" evidence="9">
    <location>
        <begin position="50"/>
        <end position="70"/>
    </location>
</feature>
<dbReference type="Proteomes" id="UP001149140">
    <property type="component" value="Unassembled WGS sequence"/>
</dbReference>
<evidence type="ECO:0000313" key="11">
    <source>
        <dbReference type="Proteomes" id="UP001149140"/>
    </source>
</evidence>
<dbReference type="AlphaFoldDB" id="A0A9X3N2M9"/>
<keyword evidence="7 9" id="KW-0472">Membrane</keyword>
<protein>
    <submittedName>
        <fullName evidence="10">AzlC family ABC transporter permease</fullName>
    </submittedName>
</protein>
<evidence type="ECO:0000256" key="2">
    <source>
        <dbReference type="ARBA" id="ARBA00010735"/>
    </source>
</evidence>
<keyword evidence="11" id="KW-1185">Reference proteome</keyword>
<dbReference type="Pfam" id="PF03591">
    <property type="entry name" value="AzlC"/>
    <property type="match status" value="1"/>
</dbReference>
<keyword evidence="6 9" id="KW-1133">Transmembrane helix</keyword>
<evidence type="ECO:0000256" key="3">
    <source>
        <dbReference type="ARBA" id="ARBA00022448"/>
    </source>
</evidence>
<reference evidence="10" key="1">
    <citation type="submission" date="2022-10" db="EMBL/GenBank/DDBJ databases">
        <title>The WGS of Solirubrobacter ginsenosidimutans DSM 21036.</title>
        <authorList>
            <person name="Jiang Z."/>
        </authorList>
    </citation>
    <scope>NUCLEOTIDE SEQUENCE</scope>
    <source>
        <strain evidence="10">DSM 21036</strain>
    </source>
</reference>
<name>A0A9X3N2M9_9ACTN</name>